<accession>K9ZJ20</accession>
<proteinExistence type="predicted"/>
<dbReference type="AlphaFoldDB" id="K9ZJ20"/>
<dbReference type="EMBL" id="CP003659">
    <property type="protein sequence ID" value="AFZ59191.1"/>
    <property type="molecule type" value="Genomic_DNA"/>
</dbReference>
<gene>
    <name evidence="1" type="ordered locus">Anacy_3810</name>
</gene>
<reference evidence="2" key="1">
    <citation type="journal article" date="2013" name="Proc. Natl. Acad. Sci. U.S.A.">
        <title>Improving the coverage of the cyanobacterial phylum using diversity-driven genome sequencing.</title>
        <authorList>
            <person name="Shih P.M."/>
            <person name="Wu D."/>
            <person name="Latifi A."/>
            <person name="Axen S.D."/>
            <person name="Fewer D.P."/>
            <person name="Talla E."/>
            <person name="Calteau A."/>
            <person name="Cai F."/>
            <person name="Tandeau de Marsac N."/>
            <person name="Rippka R."/>
            <person name="Herdman M."/>
            <person name="Sivonen K."/>
            <person name="Coursin T."/>
            <person name="Laurent T."/>
            <person name="Goodwin L."/>
            <person name="Nolan M."/>
            <person name="Davenport K.W."/>
            <person name="Han C.S."/>
            <person name="Rubin E.M."/>
            <person name="Eisen J.A."/>
            <person name="Woyke T."/>
            <person name="Gugger M."/>
            <person name="Kerfeld C.A."/>
        </authorList>
    </citation>
    <scope>NUCLEOTIDE SEQUENCE [LARGE SCALE GENOMIC DNA]</scope>
    <source>
        <strain evidence="2">ATCC 27899 / PCC 7122</strain>
    </source>
</reference>
<organism evidence="1 2">
    <name type="scientific">Anabaena cylindrica (strain ATCC 27899 / PCC 7122)</name>
    <dbReference type="NCBI Taxonomy" id="272123"/>
    <lineage>
        <taxon>Bacteria</taxon>
        <taxon>Bacillati</taxon>
        <taxon>Cyanobacteriota</taxon>
        <taxon>Cyanophyceae</taxon>
        <taxon>Nostocales</taxon>
        <taxon>Nostocaceae</taxon>
        <taxon>Anabaena</taxon>
    </lineage>
</organism>
<dbReference type="HOGENOM" id="CLU_2802996_0_0_3"/>
<dbReference type="Proteomes" id="UP000010474">
    <property type="component" value="Chromosome"/>
</dbReference>
<keyword evidence="2" id="KW-1185">Reference proteome</keyword>
<dbReference type="KEGG" id="acy:Anacy_3810"/>
<evidence type="ECO:0000313" key="2">
    <source>
        <dbReference type="Proteomes" id="UP000010474"/>
    </source>
</evidence>
<sequence length="67" mass="7615">MLNSNHTLNSTVCVDKIACFNSNLNSEIFHSTDVRCVDCKYIKLSIKGIEADEIEQESSDHISYSFR</sequence>
<protein>
    <submittedName>
        <fullName evidence="1">Uncharacterized protein</fullName>
    </submittedName>
</protein>
<evidence type="ECO:0000313" key="1">
    <source>
        <dbReference type="EMBL" id="AFZ59191.1"/>
    </source>
</evidence>
<name>K9ZJ20_ANACC</name>